<evidence type="ECO:0000313" key="9">
    <source>
        <dbReference type="EMBL" id="SIO93756.1"/>
    </source>
</evidence>
<dbReference type="PROSITE" id="PS50850">
    <property type="entry name" value="MFS"/>
    <property type="match status" value="1"/>
</dbReference>
<evidence type="ECO:0000256" key="6">
    <source>
        <dbReference type="SAM" id="Phobius"/>
    </source>
</evidence>
<feature type="domain" description="Major facilitator superfamily (MFS) profile" evidence="7">
    <location>
        <begin position="12"/>
        <end position="407"/>
    </location>
</feature>
<gene>
    <name evidence="9" type="primary">bacE</name>
    <name evidence="9" type="ORF">VSP9026_01426</name>
    <name evidence="8" type="ORF">Vspart_00123</name>
</gene>
<feature type="transmembrane region" description="Helical" evidence="6">
    <location>
        <begin position="45"/>
        <end position="66"/>
    </location>
</feature>
<keyword evidence="2" id="KW-1003">Cell membrane</keyword>
<evidence type="ECO:0000259" key="7">
    <source>
        <dbReference type="PROSITE" id="PS50850"/>
    </source>
</evidence>
<proteinExistence type="predicted"/>
<dbReference type="Pfam" id="PF07690">
    <property type="entry name" value="MFS_1"/>
    <property type="match status" value="1"/>
</dbReference>
<evidence type="ECO:0000256" key="5">
    <source>
        <dbReference type="ARBA" id="ARBA00023136"/>
    </source>
</evidence>
<keyword evidence="4 6" id="KW-1133">Transmembrane helix</keyword>
<dbReference type="InterPro" id="IPR011701">
    <property type="entry name" value="MFS"/>
</dbReference>
<dbReference type="Proteomes" id="UP000184774">
    <property type="component" value="Unassembled WGS sequence"/>
</dbReference>
<feature type="transmembrane region" description="Helical" evidence="6">
    <location>
        <begin position="315"/>
        <end position="340"/>
    </location>
</feature>
<dbReference type="InterPro" id="IPR036259">
    <property type="entry name" value="MFS_trans_sf"/>
</dbReference>
<dbReference type="Gene3D" id="1.20.1250.20">
    <property type="entry name" value="MFS general substrate transporter like domains"/>
    <property type="match status" value="1"/>
</dbReference>
<dbReference type="Proteomes" id="UP000515264">
    <property type="component" value="Chromosome 1"/>
</dbReference>
<dbReference type="EMBL" id="CP046268">
    <property type="protein sequence ID" value="QMV12920.1"/>
    <property type="molecule type" value="Genomic_DNA"/>
</dbReference>
<feature type="transmembrane region" description="Helical" evidence="6">
    <location>
        <begin position="12"/>
        <end position="33"/>
    </location>
</feature>
<dbReference type="GO" id="GO:0005886">
    <property type="term" value="C:plasma membrane"/>
    <property type="evidence" value="ECO:0007669"/>
    <property type="project" value="UniProtKB-SubCell"/>
</dbReference>
<keyword evidence="11" id="KW-1185">Reference proteome</keyword>
<dbReference type="EMBL" id="FSSB01000009">
    <property type="protein sequence ID" value="SIO93756.1"/>
    <property type="molecule type" value="Genomic_DNA"/>
</dbReference>
<evidence type="ECO:0000313" key="10">
    <source>
        <dbReference type="Proteomes" id="UP000184774"/>
    </source>
</evidence>
<comment type="subcellular location">
    <subcellularLocation>
        <location evidence="1">Cell membrane</location>
        <topology evidence="1">Multi-pass membrane protein</topology>
    </subcellularLocation>
</comment>
<keyword evidence="3 6" id="KW-0812">Transmembrane</keyword>
<dbReference type="CDD" id="cd06173">
    <property type="entry name" value="MFS_MefA_like"/>
    <property type="match status" value="1"/>
</dbReference>
<dbReference type="SUPFAM" id="SSF103473">
    <property type="entry name" value="MFS general substrate transporter"/>
    <property type="match status" value="1"/>
</dbReference>
<name>A0A1N6M327_9VIBR</name>
<feature type="transmembrane region" description="Helical" evidence="6">
    <location>
        <begin position="382"/>
        <end position="403"/>
    </location>
</feature>
<feature type="transmembrane region" description="Helical" evidence="6">
    <location>
        <begin position="227"/>
        <end position="252"/>
    </location>
</feature>
<dbReference type="OrthoDB" id="9775268at2"/>
<feature type="transmembrane region" description="Helical" evidence="6">
    <location>
        <begin position="258"/>
        <end position="278"/>
    </location>
</feature>
<reference evidence="8 11" key="3">
    <citation type="journal article" date="2020" name="J. Nat. Prod.">
        <title>Genomics-Metabolomics Profiling Disclosed Marine Vibrio spartinae 3.6 as a Producer of a New Branched Side Chain Prodigiosin.</title>
        <authorList>
            <person name="Vitale G.A."/>
            <person name="Sciarretta M."/>
            <person name="Palma Esposito F."/>
            <person name="January G.G."/>
            <person name="Giaccio M."/>
            <person name="Bunk B."/>
            <person name="Sproer C."/>
            <person name="Bajerski F."/>
            <person name="Power D."/>
            <person name="Festa C."/>
            <person name="Monti M.C."/>
            <person name="D'Auria M.V."/>
            <person name="de Pascale D."/>
        </authorList>
    </citation>
    <scope>NUCLEOTIDE SEQUENCE [LARGE SCALE GENOMIC DNA]</scope>
    <source>
        <strain evidence="8 11">3.6</strain>
    </source>
</reference>
<evidence type="ECO:0000256" key="4">
    <source>
        <dbReference type="ARBA" id="ARBA00022989"/>
    </source>
</evidence>
<feature type="transmembrane region" description="Helical" evidence="6">
    <location>
        <begin position="352"/>
        <end position="370"/>
    </location>
</feature>
<evidence type="ECO:0000313" key="8">
    <source>
        <dbReference type="EMBL" id="QMV12920.1"/>
    </source>
</evidence>
<dbReference type="RefSeq" id="WP_074372314.1">
    <property type="nucleotide sequence ID" value="NZ_AP024907.1"/>
</dbReference>
<protein>
    <submittedName>
        <fullName evidence="8 9">Bacilysin exporter BacE</fullName>
    </submittedName>
</protein>
<dbReference type="AlphaFoldDB" id="A0A1N6M327"/>
<dbReference type="PANTHER" id="PTHR23513:SF11">
    <property type="entry name" value="STAPHYLOFERRIN A TRANSPORTER"/>
    <property type="match status" value="1"/>
</dbReference>
<reference evidence="9 10" key="1">
    <citation type="submission" date="2016-12" db="EMBL/GenBank/DDBJ databases">
        <authorList>
            <person name="Song W.-J."/>
            <person name="Kurnit D.M."/>
        </authorList>
    </citation>
    <scope>NUCLEOTIDE SEQUENCE [LARGE SCALE GENOMIC DNA]</scope>
    <source>
        <strain evidence="9 10">CECT 9026</strain>
    </source>
</reference>
<organism evidence="9 10">
    <name type="scientific">Vibrio spartinae</name>
    <dbReference type="NCBI Taxonomy" id="1918945"/>
    <lineage>
        <taxon>Bacteria</taxon>
        <taxon>Pseudomonadati</taxon>
        <taxon>Pseudomonadota</taxon>
        <taxon>Gammaproteobacteria</taxon>
        <taxon>Vibrionales</taxon>
        <taxon>Vibrionaceae</taxon>
        <taxon>Vibrio</taxon>
    </lineage>
</organism>
<dbReference type="InterPro" id="IPR020846">
    <property type="entry name" value="MFS_dom"/>
</dbReference>
<feature type="transmembrane region" description="Helical" evidence="6">
    <location>
        <begin position="290"/>
        <end position="309"/>
    </location>
</feature>
<evidence type="ECO:0000256" key="1">
    <source>
        <dbReference type="ARBA" id="ARBA00004651"/>
    </source>
</evidence>
<dbReference type="GO" id="GO:0022857">
    <property type="term" value="F:transmembrane transporter activity"/>
    <property type="evidence" value="ECO:0007669"/>
    <property type="project" value="InterPro"/>
</dbReference>
<accession>A0A1N6M327</accession>
<feature type="transmembrane region" description="Helical" evidence="6">
    <location>
        <begin position="78"/>
        <end position="98"/>
    </location>
</feature>
<evidence type="ECO:0000256" key="3">
    <source>
        <dbReference type="ARBA" id="ARBA00022692"/>
    </source>
</evidence>
<evidence type="ECO:0000256" key="2">
    <source>
        <dbReference type="ARBA" id="ARBA00022475"/>
    </source>
</evidence>
<sequence length="425" mass="45841">MNNENAISKNKNFLLLIQGMFISVFGAQCYFIAESLVVKHHTESGVMVGVTLALSAIPYLIFGTLGGAFADRYNRKNIIVWCDVISALAVLSLAFALFLEIDFLVVPSVILAGITLNIVMCFFNPASRAMMPMLVDKSQLLKANSLFRTLKNISEVLGQSCAGFLYTLLGPAMLFFINGITYLSSAASESRIKVASPEHAADESQGKQRLGAQIKEGFSIAAKVPGLLAVIIALGLMDLFLAPLMTFLPFFVENSLGLSTYWFGIMFAALSVGAVLGSSLSGLIKIPERIAPVLIPAFLVGTGLSRLFMGLSGSPWLVFICILMETATAVIFSIRAEVIIQSNVESKYHGRVFGLLGMVMGIFTPIGMALGGVLVDLAQEHLAAYITGSGIALTLIAVSFMLSRNYRQFFKVKKDESVQNEEAIV</sequence>
<dbReference type="PANTHER" id="PTHR23513">
    <property type="entry name" value="INTEGRAL MEMBRANE EFFLUX PROTEIN-RELATED"/>
    <property type="match status" value="1"/>
</dbReference>
<keyword evidence="5 6" id="KW-0472">Membrane</keyword>
<reference evidence="8" key="2">
    <citation type="submission" date="2019-11" db="EMBL/GenBank/DDBJ databases">
        <authorList>
            <person name="January G."/>
            <person name="Bunk B."/>
        </authorList>
    </citation>
    <scope>NUCLEOTIDE SEQUENCE</scope>
    <source>
        <strain evidence="8">3.6</strain>
    </source>
</reference>
<evidence type="ECO:0000313" key="11">
    <source>
        <dbReference type="Proteomes" id="UP000515264"/>
    </source>
</evidence>
<feature type="transmembrane region" description="Helical" evidence="6">
    <location>
        <begin position="104"/>
        <end position="123"/>
    </location>
</feature>